<evidence type="ECO:0000313" key="1">
    <source>
        <dbReference type="EMBL" id="KKN03217.1"/>
    </source>
</evidence>
<protein>
    <submittedName>
        <fullName evidence="1">Uncharacterized protein</fullName>
    </submittedName>
</protein>
<reference evidence="1" key="1">
    <citation type="journal article" date="2015" name="Nature">
        <title>Complex archaea that bridge the gap between prokaryotes and eukaryotes.</title>
        <authorList>
            <person name="Spang A."/>
            <person name="Saw J.H."/>
            <person name="Jorgensen S.L."/>
            <person name="Zaremba-Niedzwiedzka K."/>
            <person name="Martijn J."/>
            <person name="Lind A.E."/>
            <person name="van Eijk R."/>
            <person name="Schleper C."/>
            <person name="Guy L."/>
            <person name="Ettema T.J."/>
        </authorList>
    </citation>
    <scope>NUCLEOTIDE SEQUENCE</scope>
</reference>
<organism evidence="1">
    <name type="scientific">marine sediment metagenome</name>
    <dbReference type="NCBI Taxonomy" id="412755"/>
    <lineage>
        <taxon>unclassified sequences</taxon>
        <taxon>metagenomes</taxon>
        <taxon>ecological metagenomes</taxon>
    </lineage>
</organism>
<dbReference type="EMBL" id="LAZR01005058">
    <property type="protein sequence ID" value="KKN03217.1"/>
    <property type="molecule type" value="Genomic_DNA"/>
</dbReference>
<gene>
    <name evidence="1" type="ORF">LCGC14_1110110</name>
</gene>
<sequence length="52" mass="6246">INIDDFIRLLDQAPILNEEKINRILKKRDQRKEIPYIYTNIGLNKDDKDIYG</sequence>
<accession>A0A0F9MUZ3</accession>
<feature type="non-terminal residue" evidence="1">
    <location>
        <position position="1"/>
    </location>
</feature>
<proteinExistence type="predicted"/>
<comment type="caution">
    <text evidence="1">The sequence shown here is derived from an EMBL/GenBank/DDBJ whole genome shotgun (WGS) entry which is preliminary data.</text>
</comment>
<dbReference type="AlphaFoldDB" id="A0A0F9MUZ3"/>
<name>A0A0F9MUZ3_9ZZZZ</name>